<protein>
    <submittedName>
        <fullName evidence="2">Alpha/beta hydrolase</fullName>
    </submittedName>
</protein>
<dbReference type="PRINTS" id="PR00111">
    <property type="entry name" value="ABHYDROLASE"/>
</dbReference>
<proteinExistence type="predicted"/>
<dbReference type="InterPro" id="IPR022742">
    <property type="entry name" value="Hydrolase_4"/>
</dbReference>
<gene>
    <name evidence="2" type="ORF">FJZ47_08965</name>
</gene>
<feature type="domain" description="Serine aminopeptidase S33" evidence="1">
    <location>
        <begin position="55"/>
        <end position="270"/>
    </location>
</feature>
<sequence>MLHRWLNALILLPDRYCYQTPEDLGLHAEAVALPNAAGHLLRGFWFRPLGDNTAPTVLFCPGTSGNLSSHLYYVELLCRAGYTVLSVDYTGFGQSAGRASLHTLVSDMLCASDFLLQHKQITSLGIFGVSLGANLALQVAAQRPAIRAVAVEGLALYGEITRGVLTEGVMGPRVVTSVTYDDRVPVARRQHILNRHRVNRRLAALLAWIGMRCFPFVAKDPRIPARQLANTPVLCIHGIDDPLLPFEGTMQVYDVLPGPKYLWLIPDVGHPQEAALAQDGEYVAQLQHFFHHALQGQPSVTAPSLHAQLVPQGPQKYTLHLRNDGPSGLALATVISDHAIVCKTVWLQQDAAFPVYATGRQPAVHCQRLLAVEGEGHTTRPHDTLRGQRYRLVFRPLVRALSQLLHERRFTELEDLLQRLPHERPEPPFDFLLGVYCVQIMQRTRQRLPHIAQAAAKVFRRYWHYGPSTVSAGPPTLYTLAADVLGQQEQPSQGIPAGHS</sequence>
<reference evidence="2" key="1">
    <citation type="submission" date="2019-03" db="EMBL/GenBank/DDBJ databases">
        <title>Lake Tanganyika Metagenome-Assembled Genomes (MAGs).</title>
        <authorList>
            <person name="Tran P."/>
        </authorList>
    </citation>
    <scope>NUCLEOTIDE SEQUENCE</scope>
    <source>
        <strain evidence="2">K_DeepCast_65m_m2_066</strain>
    </source>
</reference>
<dbReference type="PANTHER" id="PTHR12277">
    <property type="entry name" value="ALPHA/BETA HYDROLASE DOMAIN-CONTAINING PROTEIN"/>
    <property type="match status" value="1"/>
</dbReference>
<evidence type="ECO:0000313" key="2">
    <source>
        <dbReference type="EMBL" id="MBM3223917.1"/>
    </source>
</evidence>
<name>A0A938B0M1_UNCTE</name>
<dbReference type="EMBL" id="VGLS01000223">
    <property type="protein sequence ID" value="MBM3223917.1"/>
    <property type="molecule type" value="Genomic_DNA"/>
</dbReference>
<evidence type="ECO:0000259" key="1">
    <source>
        <dbReference type="Pfam" id="PF12146"/>
    </source>
</evidence>
<accession>A0A938B0M1</accession>
<dbReference type="Gene3D" id="3.40.50.1820">
    <property type="entry name" value="alpha/beta hydrolase"/>
    <property type="match status" value="1"/>
</dbReference>
<dbReference type="Pfam" id="PF12146">
    <property type="entry name" value="Hydrolase_4"/>
    <property type="match status" value="1"/>
</dbReference>
<keyword evidence="2" id="KW-0378">Hydrolase</keyword>
<dbReference type="InterPro" id="IPR029058">
    <property type="entry name" value="AB_hydrolase_fold"/>
</dbReference>
<dbReference type="AlphaFoldDB" id="A0A938B0M1"/>
<dbReference type="GO" id="GO:0016787">
    <property type="term" value="F:hydrolase activity"/>
    <property type="evidence" value="ECO:0007669"/>
    <property type="project" value="UniProtKB-KW"/>
</dbReference>
<comment type="caution">
    <text evidence="2">The sequence shown here is derived from an EMBL/GenBank/DDBJ whole genome shotgun (WGS) entry which is preliminary data.</text>
</comment>
<organism evidence="2 3">
    <name type="scientific">Tectimicrobiota bacterium</name>
    <dbReference type="NCBI Taxonomy" id="2528274"/>
    <lineage>
        <taxon>Bacteria</taxon>
        <taxon>Pseudomonadati</taxon>
        <taxon>Nitrospinota/Tectimicrobiota group</taxon>
        <taxon>Candidatus Tectimicrobiota</taxon>
    </lineage>
</organism>
<dbReference type="PANTHER" id="PTHR12277:SF81">
    <property type="entry name" value="PROTEIN ABHD13"/>
    <property type="match status" value="1"/>
</dbReference>
<dbReference type="SUPFAM" id="SSF53474">
    <property type="entry name" value="alpha/beta-Hydrolases"/>
    <property type="match status" value="1"/>
</dbReference>
<dbReference type="InterPro" id="IPR000073">
    <property type="entry name" value="AB_hydrolase_1"/>
</dbReference>
<dbReference type="Proteomes" id="UP000712673">
    <property type="component" value="Unassembled WGS sequence"/>
</dbReference>
<evidence type="ECO:0000313" key="3">
    <source>
        <dbReference type="Proteomes" id="UP000712673"/>
    </source>
</evidence>